<gene>
    <name evidence="1" type="ORF">TorRG33x02_292700</name>
</gene>
<evidence type="ECO:0000313" key="2">
    <source>
        <dbReference type="Proteomes" id="UP000237000"/>
    </source>
</evidence>
<evidence type="ECO:0000313" key="1">
    <source>
        <dbReference type="EMBL" id="PON57816.1"/>
    </source>
</evidence>
<dbReference type="OrthoDB" id="10276808at2759"/>
<dbReference type="AlphaFoldDB" id="A0A2P5C9S1"/>
<dbReference type="Proteomes" id="UP000237000">
    <property type="component" value="Unassembled WGS sequence"/>
</dbReference>
<dbReference type="EMBL" id="JXTC01000393">
    <property type="protein sequence ID" value="PON57816.1"/>
    <property type="molecule type" value="Genomic_DNA"/>
</dbReference>
<name>A0A2P5C9S1_TREOI</name>
<keyword evidence="2" id="KW-1185">Reference proteome</keyword>
<comment type="caution">
    <text evidence="1">The sequence shown here is derived from an EMBL/GenBank/DDBJ whole genome shotgun (WGS) entry which is preliminary data.</text>
</comment>
<protein>
    <submittedName>
        <fullName evidence="1">Uncharacterized protein</fullName>
    </submittedName>
</protein>
<proteinExistence type="predicted"/>
<sequence>MRFGHVIHAPASPPRNLSPTTFLSQILDTFTGSSRWPVGLGTGAAGHSGSAIPASGLSIFILVKNTSKDWLWRAI</sequence>
<organism evidence="1 2">
    <name type="scientific">Trema orientale</name>
    <name type="common">Charcoal tree</name>
    <name type="synonym">Celtis orientalis</name>
    <dbReference type="NCBI Taxonomy" id="63057"/>
    <lineage>
        <taxon>Eukaryota</taxon>
        <taxon>Viridiplantae</taxon>
        <taxon>Streptophyta</taxon>
        <taxon>Embryophyta</taxon>
        <taxon>Tracheophyta</taxon>
        <taxon>Spermatophyta</taxon>
        <taxon>Magnoliopsida</taxon>
        <taxon>eudicotyledons</taxon>
        <taxon>Gunneridae</taxon>
        <taxon>Pentapetalae</taxon>
        <taxon>rosids</taxon>
        <taxon>fabids</taxon>
        <taxon>Rosales</taxon>
        <taxon>Cannabaceae</taxon>
        <taxon>Trema</taxon>
    </lineage>
</organism>
<accession>A0A2P5C9S1</accession>
<dbReference type="InParanoid" id="A0A2P5C9S1"/>
<reference evidence="2" key="1">
    <citation type="submission" date="2016-06" db="EMBL/GenBank/DDBJ databases">
        <title>Parallel loss of symbiosis genes in relatives of nitrogen-fixing non-legume Parasponia.</title>
        <authorList>
            <person name="Van Velzen R."/>
            <person name="Holmer R."/>
            <person name="Bu F."/>
            <person name="Rutten L."/>
            <person name="Van Zeijl A."/>
            <person name="Liu W."/>
            <person name="Santuari L."/>
            <person name="Cao Q."/>
            <person name="Sharma T."/>
            <person name="Shen D."/>
            <person name="Roswanjaya Y."/>
            <person name="Wardhani T."/>
            <person name="Kalhor M.S."/>
            <person name="Jansen J."/>
            <person name="Van den Hoogen J."/>
            <person name="Gungor B."/>
            <person name="Hartog M."/>
            <person name="Hontelez J."/>
            <person name="Verver J."/>
            <person name="Yang W.-C."/>
            <person name="Schijlen E."/>
            <person name="Repin R."/>
            <person name="Schilthuizen M."/>
            <person name="Schranz E."/>
            <person name="Heidstra R."/>
            <person name="Miyata K."/>
            <person name="Fedorova E."/>
            <person name="Kohlen W."/>
            <person name="Bisseling T."/>
            <person name="Smit S."/>
            <person name="Geurts R."/>
        </authorList>
    </citation>
    <scope>NUCLEOTIDE SEQUENCE [LARGE SCALE GENOMIC DNA]</scope>
    <source>
        <strain evidence="2">cv. RG33-2</strain>
    </source>
</reference>